<keyword evidence="3" id="KW-1185">Reference proteome</keyword>
<feature type="compositionally biased region" description="Low complexity" evidence="1">
    <location>
        <begin position="270"/>
        <end position="281"/>
    </location>
</feature>
<evidence type="ECO:0000313" key="2">
    <source>
        <dbReference type="EMBL" id="CAH1242516.1"/>
    </source>
</evidence>
<organism evidence="2 3">
    <name type="scientific">Branchiostoma lanceolatum</name>
    <name type="common">Common lancelet</name>
    <name type="synonym">Amphioxus lanceolatum</name>
    <dbReference type="NCBI Taxonomy" id="7740"/>
    <lineage>
        <taxon>Eukaryota</taxon>
        <taxon>Metazoa</taxon>
        <taxon>Chordata</taxon>
        <taxon>Cephalochordata</taxon>
        <taxon>Leptocardii</taxon>
        <taxon>Amphioxiformes</taxon>
        <taxon>Branchiostomatidae</taxon>
        <taxon>Branchiostoma</taxon>
    </lineage>
</organism>
<evidence type="ECO:0000313" key="3">
    <source>
        <dbReference type="Proteomes" id="UP000838412"/>
    </source>
</evidence>
<reference evidence="2" key="1">
    <citation type="submission" date="2022-01" db="EMBL/GenBank/DDBJ databases">
        <authorList>
            <person name="Braso-Vives M."/>
        </authorList>
    </citation>
    <scope>NUCLEOTIDE SEQUENCE</scope>
</reference>
<name>A0A8J9YVL5_BRALA</name>
<feature type="compositionally biased region" description="Basic residues" evidence="1">
    <location>
        <begin position="256"/>
        <end position="269"/>
    </location>
</feature>
<proteinExistence type="predicted"/>
<feature type="compositionally biased region" description="Polar residues" evidence="1">
    <location>
        <begin position="282"/>
        <end position="291"/>
    </location>
</feature>
<dbReference type="EMBL" id="OV696697">
    <property type="protein sequence ID" value="CAH1242516.1"/>
    <property type="molecule type" value="Genomic_DNA"/>
</dbReference>
<dbReference type="AlphaFoldDB" id="A0A8J9YVL5"/>
<accession>A0A8J9YVL5</accession>
<protein>
    <submittedName>
        <fullName evidence="2">Hypp6793 protein</fullName>
    </submittedName>
</protein>
<sequence length="379" mass="42215">MGITTAHKHAIKKQKKMYEDHDKPVRLWRKNNTITLSPWRKPRGNQHSHPSVTLWADQLYTQLLETIWASWADDAPALMKVPVEAPAAMGVPVEAPAVMEALHANALARWQLFTAKCLDTVVPLTTSENKKLAELANTLVTNLKVTGQLLGSVCNEITGVRRRRVHEWVDQKYKCLVNDKRRQPDKLHNVDERLTNATCRWLLGDDIIRNIEDCEKTERTVGRLNSSGFAVNNPAFLFNKPFLPKTQQSSGSHSSGGKHHSRGGRHHGQSGRSFRGSRQTQVQRTSTRVNAMQKTRGFTSILSGSITPVAPCAAASHPSSRPATTLPATSWVLQAIQGLKPQLTGRPIQRVAPREQNRSAEETDLISREIQSLLQKGAN</sequence>
<feature type="region of interest" description="Disordered" evidence="1">
    <location>
        <begin position="241"/>
        <end position="291"/>
    </location>
</feature>
<evidence type="ECO:0000256" key="1">
    <source>
        <dbReference type="SAM" id="MobiDB-lite"/>
    </source>
</evidence>
<gene>
    <name evidence="2" type="primary">Hypp6793</name>
    <name evidence="2" type="ORF">BLAG_LOCUS5805</name>
</gene>
<dbReference type="Proteomes" id="UP000838412">
    <property type="component" value="Chromosome 12"/>
</dbReference>